<sequence>MERRNWIPLLLTIPLTLSGCAGKASPHLLPETIDTVEVSYFHALEQTSWMLDPSEITALEDWLDGLSLQHREFAAGESPTDAEGGAAWQITINGGEASFDCIDAGKLYILTNGEWYEITNQS</sequence>
<comment type="caution">
    <text evidence="1">The sequence shown here is derived from an EMBL/GenBank/DDBJ whole genome shotgun (WGS) entry which is preliminary data.</text>
</comment>
<dbReference type="PROSITE" id="PS51257">
    <property type="entry name" value="PROKAR_LIPOPROTEIN"/>
    <property type="match status" value="1"/>
</dbReference>
<name>A0A9D1J1F0_9FIRM</name>
<reference evidence="1" key="2">
    <citation type="journal article" date="2021" name="PeerJ">
        <title>Extensive microbial diversity within the chicken gut microbiome revealed by metagenomics and culture.</title>
        <authorList>
            <person name="Gilroy R."/>
            <person name="Ravi A."/>
            <person name="Getino M."/>
            <person name="Pursley I."/>
            <person name="Horton D.L."/>
            <person name="Alikhan N.F."/>
            <person name="Baker D."/>
            <person name="Gharbi K."/>
            <person name="Hall N."/>
            <person name="Watson M."/>
            <person name="Adriaenssens E.M."/>
            <person name="Foster-Nyarko E."/>
            <person name="Jarju S."/>
            <person name="Secka A."/>
            <person name="Antonio M."/>
            <person name="Oren A."/>
            <person name="Chaudhuri R.R."/>
            <person name="La Ragione R."/>
            <person name="Hildebrand F."/>
            <person name="Pallen M.J."/>
        </authorList>
    </citation>
    <scope>NUCLEOTIDE SEQUENCE</scope>
    <source>
        <strain evidence="1">ChiSjej1B19-7085</strain>
    </source>
</reference>
<organism evidence="1 2">
    <name type="scientific">Candidatus Gallacutalibacter pullicola</name>
    <dbReference type="NCBI Taxonomy" id="2840830"/>
    <lineage>
        <taxon>Bacteria</taxon>
        <taxon>Bacillati</taxon>
        <taxon>Bacillota</taxon>
        <taxon>Clostridia</taxon>
        <taxon>Eubacteriales</taxon>
        <taxon>Candidatus Gallacutalibacter</taxon>
    </lineage>
</organism>
<gene>
    <name evidence="1" type="ORF">IAA54_06155</name>
</gene>
<evidence type="ECO:0000313" key="2">
    <source>
        <dbReference type="Proteomes" id="UP000886785"/>
    </source>
</evidence>
<evidence type="ECO:0000313" key="1">
    <source>
        <dbReference type="EMBL" id="HIR57233.1"/>
    </source>
</evidence>
<dbReference type="EMBL" id="DVHF01000072">
    <property type="protein sequence ID" value="HIR57233.1"/>
    <property type="molecule type" value="Genomic_DNA"/>
</dbReference>
<dbReference type="Proteomes" id="UP000886785">
    <property type="component" value="Unassembled WGS sequence"/>
</dbReference>
<protein>
    <submittedName>
        <fullName evidence="1">Uncharacterized protein</fullName>
    </submittedName>
</protein>
<proteinExistence type="predicted"/>
<reference evidence="1" key="1">
    <citation type="submission" date="2020-10" db="EMBL/GenBank/DDBJ databases">
        <authorList>
            <person name="Gilroy R."/>
        </authorList>
    </citation>
    <scope>NUCLEOTIDE SEQUENCE</scope>
    <source>
        <strain evidence="1">ChiSjej1B19-7085</strain>
    </source>
</reference>
<accession>A0A9D1J1F0</accession>
<dbReference type="AlphaFoldDB" id="A0A9D1J1F0"/>